<protein>
    <recommendedName>
        <fullName evidence="2">WAP domain-containing protein</fullName>
    </recommendedName>
</protein>
<proteinExistence type="predicted"/>
<evidence type="ECO:0000259" key="2">
    <source>
        <dbReference type="Pfam" id="PF00095"/>
    </source>
</evidence>
<reference evidence="3" key="1">
    <citation type="submission" date="2020-06" db="EMBL/GenBank/DDBJ databases">
        <title>Draft genome of Bugula neritina, a colonial animal packing powerful symbionts and potential medicines.</title>
        <authorList>
            <person name="Rayko M."/>
        </authorList>
    </citation>
    <scope>NUCLEOTIDE SEQUENCE [LARGE SCALE GENOMIC DNA]</scope>
    <source>
        <strain evidence="3">Kwan_BN1</strain>
    </source>
</reference>
<feature type="region of interest" description="Disordered" evidence="1">
    <location>
        <begin position="1"/>
        <end position="23"/>
    </location>
</feature>
<evidence type="ECO:0000313" key="4">
    <source>
        <dbReference type="Proteomes" id="UP000593567"/>
    </source>
</evidence>
<sequence>MSATNKNKKNKDKKNKRNGVTKVAQRKIARNKNRKRKLLMNTRCPSAFKKKVKGKCNKKIKDKCKRDKDCVGKLICCGHCFRRCVVPGPVPSHIKMDSPSARSY</sequence>
<dbReference type="GO" id="GO:0005576">
    <property type="term" value="C:extracellular region"/>
    <property type="evidence" value="ECO:0007669"/>
    <property type="project" value="InterPro"/>
</dbReference>
<dbReference type="AlphaFoldDB" id="A0A7J7K4H2"/>
<gene>
    <name evidence="3" type="ORF">EB796_008636</name>
</gene>
<organism evidence="3 4">
    <name type="scientific">Bugula neritina</name>
    <name type="common">Brown bryozoan</name>
    <name type="synonym">Sertularia neritina</name>
    <dbReference type="NCBI Taxonomy" id="10212"/>
    <lineage>
        <taxon>Eukaryota</taxon>
        <taxon>Metazoa</taxon>
        <taxon>Spiralia</taxon>
        <taxon>Lophotrochozoa</taxon>
        <taxon>Bryozoa</taxon>
        <taxon>Gymnolaemata</taxon>
        <taxon>Cheilostomatida</taxon>
        <taxon>Flustrina</taxon>
        <taxon>Buguloidea</taxon>
        <taxon>Bugulidae</taxon>
        <taxon>Bugula</taxon>
    </lineage>
</organism>
<dbReference type="Pfam" id="PF00095">
    <property type="entry name" value="WAP"/>
    <property type="match status" value="1"/>
</dbReference>
<name>A0A7J7K4H2_BUGNE</name>
<keyword evidence="4" id="KW-1185">Reference proteome</keyword>
<dbReference type="Proteomes" id="UP000593567">
    <property type="component" value="Unassembled WGS sequence"/>
</dbReference>
<feature type="domain" description="WAP" evidence="2">
    <location>
        <begin position="43"/>
        <end position="87"/>
    </location>
</feature>
<dbReference type="InterPro" id="IPR008197">
    <property type="entry name" value="WAP_dom"/>
</dbReference>
<evidence type="ECO:0000256" key="1">
    <source>
        <dbReference type="SAM" id="MobiDB-lite"/>
    </source>
</evidence>
<comment type="caution">
    <text evidence="3">The sequence shown here is derived from an EMBL/GenBank/DDBJ whole genome shotgun (WGS) entry which is preliminary data.</text>
</comment>
<dbReference type="EMBL" id="VXIV02001458">
    <property type="protein sequence ID" value="KAF6033055.1"/>
    <property type="molecule type" value="Genomic_DNA"/>
</dbReference>
<dbReference type="GO" id="GO:0030414">
    <property type="term" value="F:peptidase inhibitor activity"/>
    <property type="evidence" value="ECO:0007669"/>
    <property type="project" value="InterPro"/>
</dbReference>
<evidence type="ECO:0000313" key="3">
    <source>
        <dbReference type="EMBL" id="KAF6033055.1"/>
    </source>
</evidence>
<accession>A0A7J7K4H2</accession>